<dbReference type="FunFam" id="1.25.40.330:FF:000001">
    <property type="entry name" value="Adenylyl cyclase-associated protein"/>
    <property type="match status" value="1"/>
</dbReference>
<evidence type="ECO:0000256" key="3">
    <source>
        <dbReference type="ARBA" id="ARBA00072052"/>
    </source>
</evidence>
<dbReference type="Gene3D" id="2.160.20.70">
    <property type="match status" value="1"/>
</dbReference>
<dbReference type="InParanoid" id="A0A1Y2EM19"/>
<dbReference type="GO" id="GO:0019933">
    <property type="term" value="P:cAMP-mediated signaling"/>
    <property type="evidence" value="ECO:0007669"/>
    <property type="project" value="TreeGrafter"/>
</dbReference>
<organism evidence="7 8">
    <name type="scientific">Leucosporidium creatinivorum</name>
    <dbReference type="NCBI Taxonomy" id="106004"/>
    <lineage>
        <taxon>Eukaryota</taxon>
        <taxon>Fungi</taxon>
        <taxon>Dikarya</taxon>
        <taxon>Basidiomycota</taxon>
        <taxon>Pucciniomycotina</taxon>
        <taxon>Microbotryomycetes</taxon>
        <taxon>Leucosporidiales</taxon>
        <taxon>Leucosporidium</taxon>
    </lineage>
</organism>
<dbReference type="EMBL" id="MCGR01000051">
    <property type="protein sequence ID" value="ORY72578.1"/>
    <property type="molecule type" value="Genomic_DNA"/>
</dbReference>
<dbReference type="InterPro" id="IPR016098">
    <property type="entry name" value="CAP/MinC_C"/>
</dbReference>
<comment type="caution">
    <text evidence="7">The sequence shown here is derived from an EMBL/GenBank/DDBJ whole genome shotgun (WGS) entry which is preliminary data.</text>
</comment>
<feature type="compositionally biased region" description="Pro residues" evidence="5">
    <location>
        <begin position="268"/>
        <end position="292"/>
    </location>
</feature>
<dbReference type="InterPro" id="IPR013992">
    <property type="entry name" value="Adenylate_cyclase-assoc_CAP_N"/>
</dbReference>
<comment type="function">
    <text evidence="2">The N-terminal domain binds to adenylyl cyclase, thereby enabling adenylyl cyclase to be activated by upstream regulatory signals, such as Ras. The C-terminal domain is required for normal cellular morphology and growth control.</text>
</comment>
<feature type="compositionally biased region" description="Basic and acidic residues" evidence="5">
    <location>
        <begin position="314"/>
        <end position="327"/>
    </location>
</feature>
<feature type="compositionally biased region" description="Low complexity" evidence="5">
    <location>
        <begin position="293"/>
        <end position="303"/>
    </location>
</feature>
<evidence type="ECO:0000313" key="7">
    <source>
        <dbReference type="EMBL" id="ORY72578.1"/>
    </source>
</evidence>
<dbReference type="InterPro" id="IPR006599">
    <property type="entry name" value="CARP_motif"/>
</dbReference>
<dbReference type="Pfam" id="PF08603">
    <property type="entry name" value="CAP_C"/>
    <property type="match status" value="1"/>
</dbReference>
<dbReference type="GO" id="GO:0008179">
    <property type="term" value="F:adenylate cyclase binding"/>
    <property type="evidence" value="ECO:0007669"/>
    <property type="project" value="TreeGrafter"/>
</dbReference>
<dbReference type="InterPro" id="IPR036223">
    <property type="entry name" value="CAP_C_sf"/>
</dbReference>
<protein>
    <recommendedName>
        <fullName evidence="3 4">Adenylyl cyclase-associated protein</fullName>
    </recommendedName>
</protein>
<comment type="similarity">
    <text evidence="1 4">Belongs to the CAP family.</text>
</comment>
<sequence length="517" mass="53834">MPNSAAPAANAAGIPAAGVGSLSTLLRRLEAATSRLEDIAMTQSSTGGPHFVSGASAVQPAPTVSAGAASAPGAAAEEASPSIKAFDEVIDGPLAKYVALSQELGGLIAEQAQQTLNGFTAQRAYIQLAAACKKPSSPASYETIIKPTQQALMAVMDFKEKNRASKESNQLTVVAEGIPALGWVMAESKPGPFVGEYKDASDFWVNKVVKEFKESNPKQVEWARSFTGVLEGLRKYIMQHHTTSLTWNPTGAAVESYAAAPSASAGGAPPPPPPPPPAPPAAPPAPSAPPAPAATRAAAPAAGTWGEAVTKGLRKVDKSEMTHKNPELRTTSTVGSTSPNLGKAPQKPPKPQSFQKKPPKTALEGKTWNIENHENNQLILVDETELNQVVNVYNVKSSVIQIKGKVNAISLVNCTKVSLLLDSTVSSLAISSSPSFTVQILGKVPTILIDGTDGGQVYLSKESLDVEIITAKTSAINISLPVEGEEEGIFEEKAVPEQLKTVVVGGKLVTTVVEHSG</sequence>
<keyword evidence="8" id="KW-1185">Reference proteome</keyword>
<evidence type="ECO:0000256" key="1">
    <source>
        <dbReference type="ARBA" id="ARBA00007659"/>
    </source>
</evidence>
<dbReference type="SUPFAM" id="SSF101278">
    <property type="entry name" value="N-terminal domain of adenylylcyclase associated protein, CAP"/>
    <property type="match status" value="1"/>
</dbReference>
<proteinExistence type="inferred from homology"/>
<dbReference type="PANTHER" id="PTHR10652">
    <property type="entry name" value="ADENYLYL CYCLASE-ASSOCIATED PROTEIN"/>
    <property type="match status" value="1"/>
</dbReference>
<dbReference type="InterPro" id="IPR036222">
    <property type="entry name" value="CAP_N_sf"/>
</dbReference>
<dbReference type="STRING" id="106004.A0A1Y2EM19"/>
<evidence type="ECO:0000256" key="5">
    <source>
        <dbReference type="SAM" id="MobiDB-lite"/>
    </source>
</evidence>
<dbReference type="GO" id="GO:0005737">
    <property type="term" value="C:cytoplasm"/>
    <property type="evidence" value="ECO:0007669"/>
    <property type="project" value="TreeGrafter"/>
</dbReference>
<dbReference type="GO" id="GO:0003779">
    <property type="term" value="F:actin binding"/>
    <property type="evidence" value="ECO:0007669"/>
    <property type="project" value="InterPro"/>
</dbReference>
<dbReference type="Pfam" id="PF21938">
    <property type="entry name" value="CAP_N"/>
    <property type="match status" value="1"/>
</dbReference>
<dbReference type="InterPro" id="IPR001837">
    <property type="entry name" value="Adenylate_cyclase-assoc_CAP"/>
</dbReference>
<dbReference type="SUPFAM" id="SSF69340">
    <property type="entry name" value="C-terminal domain of adenylylcyclase associated protein"/>
    <property type="match status" value="1"/>
</dbReference>
<feature type="region of interest" description="Disordered" evidence="5">
    <location>
        <begin position="258"/>
        <end position="361"/>
    </location>
</feature>
<evidence type="ECO:0000256" key="4">
    <source>
        <dbReference type="RuleBase" id="RU000647"/>
    </source>
</evidence>
<dbReference type="Pfam" id="PF01213">
    <property type="entry name" value="CAP_N-CM"/>
    <property type="match status" value="1"/>
</dbReference>
<dbReference type="AlphaFoldDB" id="A0A1Y2EM19"/>
<gene>
    <name evidence="7" type="ORF">BCR35DRAFT_307592</name>
</gene>
<dbReference type="Gene3D" id="1.25.40.330">
    <property type="entry name" value="Adenylate cyclase-associated CAP, N-terminal domain"/>
    <property type="match status" value="1"/>
</dbReference>
<evidence type="ECO:0000313" key="8">
    <source>
        <dbReference type="Proteomes" id="UP000193467"/>
    </source>
</evidence>
<dbReference type="FunCoup" id="A0A1Y2EM19">
    <property type="interactions" value="296"/>
</dbReference>
<evidence type="ECO:0000259" key="6">
    <source>
        <dbReference type="PROSITE" id="PS51329"/>
    </source>
</evidence>
<dbReference type="GO" id="GO:0007015">
    <property type="term" value="P:actin filament organization"/>
    <property type="evidence" value="ECO:0007669"/>
    <property type="project" value="TreeGrafter"/>
</dbReference>
<dbReference type="PROSITE" id="PS51329">
    <property type="entry name" value="C_CAP_COFACTOR_C"/>
    <property type="match status" value="1"/>
</dbReference>
<feature type="domain" description="C-CAP/cofactor C-like" evidence="6">
    <location>
        <begin position="358"/>
        <end position="497"/>
    </location>
</feature>
<dbReference type="OrthoDB" id="77251at2759"/>
<reference evidence="7 8" key="1">
    <citation type="submission" date="2016-07" db="EMBL/GenBank/DDBJ databases">
        <title>Pervasive Adenine N6-methylation of Active Genes in Fungi.</title>
        <authorList>
            <consortium name="DOE Joint Genome Institute"/>
            <person name="Mondo S.J."/>
            <person name="Dannebaum R.O."/>
            <person name="Kuo R.C."/>
            <person name="Labutti K."/>
            <person name="Haridas S."/>
            <person name="Kuo A."/>
            <person name="Salamov A."/>
            <person name="Ahrendt S.R."/>
            <person name="Lipzen A."/>
            <person name="Sullivan W."/>
            <person name="Andreopoulos W.B."/>
            <person name="Clum A."/>
            <person name="Lindquist E."/>
            <person name="Daum C."/>
            <person name="Ramamoorthy G.K."/>
            <person name="Gryganskyi A."/>
            <person name="Culley D."/>
            <person name="Magnuson J.K."/>
            <person name="James T.Y."/>
            <person name="O'Malley M.A."/>
            <person name="Stajich J.E."/>
            <person name="Spatafora J.W."/>
            <person name="Visel A."/>
            <person name="Grigoriev I.V."/>
        </authorList>
    </citation>
    <scope>NUCLEOTIDE SEQUENCE [LARGE SCALE GENOMIC DNA]</scope>
    <source>
        <strain evidence="7 8">62-1032</strain>
    </source>
</reference>
<dbReference type="SMART" id="SM00673">
    <property type="entry name" value="CARP"/>
    <property type="match status" value="2"/>
</dbReference>
<accession>A0A1Y2EM19</accession>
<name>A0A1Y2EM19_9BASI</name>
<dbReference type="PROSITE" id="PS01088">
    <property type="entry name" value="CAP_1"/>
    <property type="match status" value="1"/>
</dbReference>
<dbReference type="InterPro" id="IPR013912">
    <property type="entry name" value="Adenylate_cyclase-assoc_CAP_C"/>
</dbReference>
<feature type="compositionally biased region" description="Low complexity" evidence="5">
    <location>
        <begin position="258"/>
        <end position="267"/>
    </location>
</feature>
<dbReference type="PANTHER" id="PTHR10652:SF0">
    <property type="entry name" value="ADENYLYL CYCLASE-ASSOCIATED PROTEIN"/>
    <property type="match status" value="1"/>
</dbReference>
<dbReference type="InterPro" id="IPR017901">
    <property type="entry name" value="C-CAP_CF_C-like"/>
</dbReference>
<evidence type="ECO:0000256" key="2">
    <source>
        <dbReference type="ARBA" id="ARBA00054756"/>
    </source>
</evidence>
<dbReference type="Proteomes" id="UP000193467">
    <property type="component" value="Unassembled WGS sequence"/>
</dbReference>
<feature type="compositionally biased region" description="Polar residues" evidence="5">
    <location>
        <begin position="328"/>
        <end position="340"/>
    </location>
</feature>
<dbReference type="InterPro" id="IPR018106">
    <property type="entry name" value="CAP_CS_N"/>
</dbReference>
<dbReference type="InterPro" id="IPR053950">
    <property type="entry name" value="CAP_N"/>
</dbReference>